<dbReference type="CDD" id="cd00477">
    <property type="entry name" value="FTHFS"/>
    <property type="match status" value="1"/>
</dbReference>
<dbReference type="GO" id="GO:0004329">
    <property type="term" value="F:formate-tetrahydrofolate ligase activity"/>
    <property type="evidence" value="ECO:0007669"/>
    <property type="project" value="UniProtKB-UniRule"/>
</dbReference>
<evidence type="ECO:0000256" key="4">
    <source>
        <dbReference type="ARBA" id="ARBA00022840"/>
    </source>
</evidence>
<dbReference type="Gene3D" id="3.30.1510.10">
    <property type="entry name" value="Domain 2, N(10)-formyltetrahydrofolate synthetase"/>
    <property type="match status" value="1"/>
</dbReference>
<keyword evidence="1 7" id="KW-0554">One-carbon metabolism</keyword>
<comment type="caution">
    <text evidence="7">Lacks conserved residue(s) required for the propagation of feature annotation.</text>
</comment>
<dbReference type="NCBIfam" id="NF010030">
    <property type="entry name" value="PRK13505.1"/>
    <property type="match status" value="1"/>
</dbReference>
<keyword evidence="2 7" id="KW-0436">Ligase</keyword>
<reference evidence="8 9" key="1">
    <citation type="submission" date="2018-03" db="EMBL/GenBank/DDBJ databases">
        <title>Brevisbacillus phylogenomics.</title>
        <authorList>
            <person name="Dunlap C."/>
        </authorList>
    </citation>
    <scope>NUCLEOTIDE SEQUENCE [LARGE SCALE GENOMIC DNA]</scope>
    <source>
        <strain evidence="8 9">NRRL NRS-1210</strain>
    </source>
</reference>
<comment type="caution">
    <text evidence="8">The sequence shown here is derived from an EMBL/GenBank/DDBJ whole genome shotgun (WGS) entry which is preliminary data.</text>
</comment>
<dbReference type="UniPathway" id="UPA00193"/>
<dbReference type="Gene3D" id="3.10.410.10">
    <property type="entry name" value="Formyltetrahydrofolate synthetase, domain 3"/>
    <property type="match status" value="1"/>
</dbReference>
<gene>
    <name evidence="7" type="primary">fhs</name>
    <name evidence="8" type="ORF">C7R93_14915</name>
</gene>
<dbReference type="OrthoDB" id="9761733at2"/>
<evidence type="ECO:0000313" key="8">
    <source>
        <dbReference type="EMBL" id="PSJ94678.1"/>
    </source>
</evidence>
<keyword evidence="4 7" id="KW-0067">ATP-binding</keyword>
<dbReference type="GO" id="GO:0035999">
    <property type="term" value="P:tetrahydrofolate interconversion"/>
    <property type="evidence" value="ECO:0007669"/>
    <property type="project" value="UniProtKB-UniRule"/>
</dbReference>
<dbReference type="RefSeq" id="WP_106839557.1">
    <property type="nucleotide sequence ID" value="NZ_JBCNIW010000019.1"/>
</dbReference>
<dbReference type="InterPro" id="IPR000559">
    <property type="entry name" value="Formate_THF_ligase"/>
</dbReference>
<comment type="catalytic activity">
    <reaction evidence="5 7">
        <text>(6S)-5,6,7,8-tetrahydrofolate + formate + ATP = (6R)-10-formyltetrahydrofolate + ADP + phosphate</text>
        <dbReference type="Rhea" id="RHEA:20221"/>
        <dbReference type="ChEBI" id="CHEBI:15740"/>
        <dbReference type="ChEBI" id="CHEBI:30616"/>
        <dbReference type="ChEBI" id="CHEBI:43474"/>
        <dbReference type="ChEBI" id="CHEBI:57453"/>
        <dbReference type="ChEBI" id="CHEBI:195366"/>
        <dbReference type="ChEBI" id="CHEBI:456216"/>
        <dbReference type="EC" id="6.3.4.3"/>
    </reaction>
</comment>
<evidence type="ECO:0000256" key="7">
    <source>
        <dbReference type="HAMAP-Rule" id="MF_01543"/>
    </source>
</evidence>
<dbReference type="AlphaFoldDB" id="A0A2P7V651"/>
<dbReference type="InterPro" id="IPR027417">
    <property type="entry name" value="P-loop_NTPase"/>
</dbReference>
<comment type="pathway">
    <text evidence="7">One-carbon metabolism; tetrahydrofolate interconversion.</text>
</comment>
<keyword evidence="3 7" id="KW-0547">Nucleotide-binding</keyword>
<evidence type="ECO:0000256" key="5">
    <source>
        <dbReference type="ARBA" id="ARBA00049033"/>
    </source>
</evidence>
<organism evidence="8 9">
    <name type="scientific">Brevibacillus fortis</name>
    <dbReference type="NCBI Taxonomy" id="2126352"/>
    <lineage>
        <taxon>Bacteria</taxon>
        <taxon>Bacillati</taxon>
        <taxon>Bacillota</taxon>
        <taxon>Bacilli</taxon>
        <taxon>Bacillales</taxon>
        <taxon>Paenibacillaceae</taxon>
        <taxon>Brevibacillus</taxon>
    </lineage>
</organism>
<sequence>MKSIVEIAKSAGIDEQHLELYGKYKAKLSDELWEQVKDRPDGKLILVTAMNPNPAGAGKTLTTIGLSQSLNYLGKKTIAALREPSLGPCMGIKGGATGSGQAQILPADEINLHFTGDIHAITAAHNLLAAMIDNHIFHGNPRGLNPKKIVWKRAMDMNDRALRNIVVGMGDGNGMTREDGFMITTASEIMAILCLSENLADLRERLNHIIIGYDFDDQPVRAEEINAVEAMCVLLKEAIKPNLVQTIEGTPVIIHGGPFANIAHGCSSVIGTKMALKLADYVVTEAGFGADLGAEKFFDIKCRKAGLTPSAAVVVITVRSLKFNGGVKVPDLAVENLSALEKGFENVKRHLENLQKFGVPAVVAINHFATDTQAEIDAVIALCQAAGAEAALSKVWAEGGAGGVELAEKVTRAAERPSSFRFLYEEDLSIKDKIETVVKEVYRGSGVVFTPLALKTMQKIEEMGMSHLPVCMAKTPYSFTDRADLLGAPVDFTIQVSEVRISAGAGFIVALTGSLVTMPGLPKKPAAESLYVDEDGQVIGLS</sequence>
<dbReference type="SUPFAM" id="SSF52540">
    <property type="entry name" value="P-loop containing nucleoside triphosphate hydrolases"/>
    <property type="match status" value="1"/>
</dbReference>
<evidence type="ECO:0000256" key="6">
    <source>
        <dbReference type="ARBA" id="ARBA00061363"/>
    </source>
</evidence>
<name>A0A2P7V651_9BACL</name>
<evidence type="ECO:0000256" key="1">
    <source>
        <dbReference type="ARBA" id="ARBA00022563"/>
    </source>
</evidence>
<evidence type="ECO:0000256" key="2">
    <source>
        <dbReference type="ARBA" id="ARBA00022598"/>
    </source>
</evidence>
<dbReference type="Pfam" id="PF01268">
    <property type="entry name" value="FTHFS"/>
    <property type="match status" value="1"/>
</dbReference>
<evidence type="ECO:0000256" key="3">
    <source>
        <dbReference type="ARBA" id="ARBA00022741"/>
    </source>
</evidence>
<dbReference type="HAMAP" id="MF_01543">
    <property type="entry name" value="FTHFS"/>
    <property type="match status" value="1"/>
</dbReference>
<dbReference type="EMBL" id="PXZM01000023">
    <property type="protein sequence ID" value="PSJ94678.1"/>
    <property type="molecule type" value="Genomic_DNA"/>
</dbReference>
<proteinExistence type="inferred from homology"/>
<dbReference type="EC" id="6.3.4.3" evidence="7"/>
<comment type="similarity">
    <text evidence="6 7">Belongs to the formate--tetrahydrofolate ligase family.</text>
</comment>
<evidence type="ECO:0000313" key="9">
    <source>
        <dbReference type="Proteomes" id="UP000240419"/>
    </source>
</evidence>
<dbReference type="FunFam" id="3.30.1510.10:FF:000001">
    <property type="entry name" value="Formate--tetrahydrofolate ligase"/>
    <property type="match status" value="1"/>
</dbReference>
<dbReference type="Proteomes" id="UP000240419">
    <property type="component" value="Unassembled WGS sequence"/>
</dbReference>
<protein>
    <recommendedName>
        <fullName evidence="7">Formate--tetrahydrofolate ligase</fullName>
        <ecNumber evidence="7">6.3.4.3</ecNumber>
    </recommendedName>
    <alternativeName>
        <fullName evidence="7">Formyltetrahydrofolate synthetase</fullName>
        <shortName evidence="7">FHS</shortName>
        <shortName evidence="7">FTHFS</shortName>
    </alternativeName>
</protein>
<dbReference type="Gene3D" id="3.40.50.300">
    <property type="entry name" value="P-loop containing nucleotide triphosphate hydrolases"/>
    <property type="match status" value="1"/>
</dbReference>
<dbReference type="GO" id="GO:0005524">
    <property type="term" value="F:ATP binding"/>
    <property type="evidence" value="ECO:0007669"/>
    <property type="project" value="UniProtKB-UniRule"/>
</dbReference>
<keyword evidence="9" id="KW-1185">Reference proteome</keyword>
<accession>A0A2P7V651</accession>